<dbReference type="Proteomes" id="UP000674179">
    <property type="component" value="Chromosome 28"/>
</dbReference>
<gene>
    <name evidence="2" type="ORF">CUR178_04674</name>
</gene>
<protein>
    <submittedName>
        <fullName evidence="2">Uncharacterized protein</fullName>
    </submittedName>
</protein>
<dbReference type="GeneID" id="94171889"/>
<organism evidence="2 3">
    <name type="scientific">Leishmania enriettii</name>
    <dbReference type="NCBI Taxonomy" id="5663"/>
    <lineage>
        <taxon>Eukaryota</taxon>
        <taxon>Discoba</taxon>
        <taxon>Euglenozoa</taxon>
        <taxon>Kinetoplastea</taxon>
        <taxon>Metakinetoplastina</taxon>
        <taxon>Trypanosomatida</taxon>
        <taxon>Trypanosomatidae</taxon>
        <taxon>Leishmaniinae</taxon>
        <taxon>Leishmania</taxon>
    </lineage>
</organism>
<proteinExistence type="predicted"/>
<dbReference type="EMBL" id="JAFHKP010000028">
    <property type="protein sequence ID" value="KAG5475221.1"/>
    <property type="molecule type" value="Genomic_DNA"/>
</dbReference>
<reference evidence="2 3" key="1">
    <citation type="submission" date="2021-02" db="EMBL/GenBank/DDBJ databases">
        <title>Leishmania (Mundinia) enrietti genome sequencing and assembly.</title>
        <authorList>
            <person name="Almutairi H."/>
            <person name="Gatherer D."/>
        </authorList>
    </citation>
    <scope>NUCLEOTIDE SEQUENCE [LARGE SCALE GENOMIC DNA]</scope>
    <source>
        <strain evidence="2">CUR178</strain>
    </source>
</reference>
<sequence>MENSNTTALRDVGAIRRSEGNVLVICASSTIGLVIVGTCMFVWLCRSRRITPHRYGHVRRLTTPSLCTQSGCTLWNEGDRGSPSFTLLPAPTPTHAT</sequence>
<dbReference type="AlphaFoldDB" id="A0A836KI97"/>
<dbReference type="KEGG" id="lenr:94171889"/>
<keyword evidence="1" id="KW-0812">Transmembrane</keyword>
<evidence type="ECO:0000313" key="3">
    <source>
        <dbReference type="Proteomes" id="UP000674179"/>
    </source>
</evidence>
<keyword evidence="1" id="KW-1133">Transmembrane helix</keyword>
<dbReference type="RefSeq" id="XP_067691750.1">
    <property type="nucleotide sequence ID" value="XM_067836379.1"/>
</dbReference>
<evidence type="ECO:0000256" key="1">
    <source>
        <dbReference type="SAM" id="Phobius"/>
    </source>
</evidence>
<keyword evidence="3" id="KW-1185">Reference proteome</keyword>
<feature type="transmembrane region" description="Helical" evidence="1">
    <location>
        <begin position="20"/>
        <end position="44"/>
    </location>
</feature>
<comment type="caution">
    <text evidence="2">The sequence shown here is derived from an EMBL/GenBank/DDBJ whole genome shotgun (WGS) entry which is preliminary data.</text>
</comment>
<dbReference type="OrthoDB" id="265366at2759"/>
<accession>A0A836KI97</accession>
<evidence type="ECO:0000313" key="2">
    <source>
        <dbReference type="EMBL" id="KAG5475221.1"/>
    </source>
</evidence>
<name>A0A836KI97_LEIEN</name>
<keyword evidence="1" id="KW-0472">Membrane</keyword>